<dbReference type="NCBIfam" id="NF003507">
    <property type="entry name" value="PRK05170.2-5"/>
    <property type="match status" value="1"/>
</dbReference>
<dbReference type="NCBIfam" id="NF003501">
    <property type="entry name" value="PRK05170.1-5"/>
    <property type="match status" value="1"/>
</dbReference>
<evidence type="ECO:0000313" key="3">
    <source>
        <dbReference type="Proteomes" id="UP000283255"/>
    </source>
</evidence>
<dbReference type="AlphaFoldDB" id="A0A418YDJ9"/>
<name>A0A418YDJ9_9GAMM</name>
<organism evidence="2 3">
    <name type="scientific">Motilimonas pumila</name>
    <dbReference type="NCBI Taxonomy" id="2303987"/>
    <lineage>
        <taxon>Bacteria</taxon>
        <taxon>Pseudomonadati</taxon>
        <taxon>Pseudomonadota</taxon>
        <taxon>Gammaproteobacteria</taxon>
        <taxon>Alteromonadales</taxon>
        <taxon>Alteromonadales genera incertae sedis</taxon>
        <taxon>Motilimonas</taxon>
    </lineage>
</organism>
<reference evidence="2 3" key="1">
    <citation type="submission" date="2018-09" db="EMBL/GenBank/DDBJ databases">
        <authorList>
            <person name="Wang F."/>
        </authorList>
    </citation>
    <scope>NUCLEOTIDE SEQUENCE [LARGE SCALE GENOMIC DNA]</scope>
    <source>
        <strain evidence="2 3">PLHSC7-2</strain>
    </source>
</reference>
<dbReference type="PIRSF" id="PIRSF006173">
    <property type="entry name" value="UCP006173"/>
    <property type="match status" value="1"/>
</dbReference>
<dbReference type="InterPro" id="IPR005358">
    <property type="entry name" value="Puta_zinc/iron-chelating_dom"/>
</dbReference>
<reference evidence="2 3" key="2">
    <citation type="submission" date="2019-01" db="EMBL/GenBank/DDBJ databases">
        <title>Motilimonas pumilus sp. nov., isolated from the gut of sea cucumber (Apostichopus japonicus).</title>
        <authorList>
            <person name="Wang F.-Q."/>
            <person name="Ren L.-H."/>
            <person name="Lin Y.-W."/>
            <person name="Sun G.-H."/>
            <person name="Du Z.-J."/>
            <person name="Zhao J.-X."/>
            <person name="Liu X.-J."/>
            <person name="Liu L.-J."/>
        </authorList>
    </citation>
    <scope>NUCLEOTIDE SEQUENCE [LARGE SCALE GENOMIC DNA]</scope>
    <source>
        <strain evidence="2 3">PLHSC7-2</strain>
    </source>
</reference>
<evidence type="ECO:0000313" key="2">
    <source>
        <dbReference type="EMBL" id="RJG42557.1"/>
    </source>
</evidence>
<proteinExistence type="inferred from homology"/>
<keyword evidence="3" id="KW-1185">Reference proteome</keyword>
<dbReference type="PANTHER" id="PTHR37421:SF1">
    <property type="entry name" value="UPF0260 PROTEIN YCGN"/>
    <property type="match status" value="1"/>
</dbReference>
<protein>
    <recommendedName>
        <fullName evidence="1">UPF0260 protein D1Z90_12905</fullName>
    </recommendedName>
</protein>
<dbReference type="Proteomes" id="UP000283255">
    <property type="component" value="Unassembled WGS sequence"/>
</dbReference>
<dbReference type="RefSeq" id="WP_119911183.1">
    <property type="nucleotide sequence ID" value="NZ_QZCH01000016.1"/>
</dbReference>
<dbReference type="PANTHER" id="PTHR37421">
    <property type="entry name" value="UPF0260 PROTEIN YCGN"/>
    <property type="match status" value="1"/>
</dbReference>
<dbReference type="NCBIfam" id="NF003500">
    <property type="entry name" value="PRK05170.1-4"/>
    <property type="match status" value="1"/>
</dbReference>
<comment type="caution">
    <text evidence="2">The sequence shown here is derived from an EMBL/GenBank/DDBJ whole genome shotgun (WGS) entry which is preliminary data.</text>
</comment>
<accession>A0A418YDJ9</accession>
<dbReference type="Pfam" id="PF03692">
    <property type="entry name" value="CxxCxxCC"/>
    <property type="match status" value="1"/>
</dbReference>
<comment type="similarity">
    <text evidence="1">Belongs to the UPF0260 family.</text>
</comment>
<dbReference type="InterPro" id="IPR008228">
    <property type="entry name" value="UCP006173"/>
</dbReference>
<evidence type="ECO:0000256" key="1">
    <source>
        <dbReference type="HAMAP-Rule" id="MF_00676"/>
    </source>
</evidence>
<sequence>MKNVVTPFWQQKTLAQLSEQEWESLCDGCGKCCLSKLIDDDTDELHYTNVACKLLNTKTCQCKKYEKRFKWVPDCVKVSLDQIDQFQWLPASCAYRRLAEGKDLPAWHPLLTGSASAMHAGGHSVRGKVIVEQAGIELEDYIASWPAQ</sequence>
<dbReference type="EMBL" id="QZCH01000016">
    <property type="protein sequence ID" value="RJG42557.1"/>
    <property type="molecule type" value="Genomic_DNA"/>
</dbReference>
<dbReference type="OrthoDB" id="9786855at2"/>
<gene>
    <name evidence="2" type="ORF">D1Z90_12905</name>
</gene>
<dbReference type="HAMAP" id="MF_00676">
    <property type="entry name" value="UPF0260"/>
    <property type="match status" value="1"/>
</dbReference>